<evidence type="ECO:0000313" key="2">
    <source>
        <dbReference type="Proteomes" id="UP001303285"/>
    </source>
</evidence>
<dbReference type="RefSeq" id="WP_323245813.1">
    <property type="nucleotide sequence ID" value="NZ_JAYGHK010000004.1"/>
</dbReference>
<proteinExistence type="predicted"/>
<protein>
    <recommendedName>
        <fullName evidence="3">SPOR domain-containing protein</fullName>
    </recommendedName>
</protein>
<evidence type="ECO:0008006" key="3">
    <source>
        <dbReference type="Google" id="ProtNLM"/>
    </source>
</evidence>
<reference evidence="1 2" key="1">
    <citation type="submission" date="2023-12" db="EMBL/GenBank/DDBJ databases">
        <title>Baltic Sea Cyanobacteria.</title>
        <authorList>
            <person name="Delbaje E."/>
            <person name="Fewer D.P."/>
            <person name="Shishido T.K."/>
        </authorList>
    </citation>
    <scope>NUCLEOTIDE SEQUENCE [LARGE SCALE GENOMIC DNA]</scope>
    <source>
        <strain evidence="1 2">UHCC 0060</strain>
    </source>
</reference>
<dbReference type="EMBL" id="JAYGHK010000004">
    <property type="protein sequence ID" value="MEA5606909.1"/>
    <property type="molecule type" value="Genomic_DNA"/>
</dbReference>
<accession>A0ABU5UM65</accession>
<evidence type="ECO:0000313" key="1">
    <source>
        <dbReference type="EMBL" id="MEA5606909.1"/>
    </source>
</evidence>
<keyword evidence="2" id="KW-1185">Reference proteome</keyword>
<dbReference type="Proteomes" id="UP001303285">
    <property type="component" value="Unassembled WGS sequence"/>
</dbReference>
<organism evidence="1 2">
    <name type="scientific">Nodularia spumigena UHCC 0060</name>
    <dbReference type="NCBI Taxonomy" id="3110300"/>
    <lineage>
        <taxon>Bacteria</taxon>
        <taxon>Bacillati</taxon>
        <taxon>Cyanobacteriota</taxon>
        <taxon>Cyanophyceae</taxon>
        <taxon>Nostocales</taxon>
        <taxon>Nodulariaceae</taxon>
        <taxon>Nodularia</taxon>
    </lineage>
</organism>
<sequence>MYNHISGKFTAFGIMSLLLGSFLALIPQSSLAQIWVNNTVAQILPPVPNVESMPGVEFQYQQNFQIYQPLEVNQYSQNFQSYSVVVNSSNTQTLQQIRRIEPTAYIRQYQGRSVIQSGTFRQRANAENRVRELRSSGINNAQIVGFGTGQSTDWGSLPPVPNFDSMGGVEFGYQPNIQPFQAQNFQRYLVLVNSSNTQTLQQVRRIEPTAYIRQYQGRSVIQVGIFSQLFNAESRVRELRSFGINNAQIMNFSDGQGTDFVTPGQQPMPTPPNSRQDSGYYAVIPADSRELPFIADNIRRTSQQYALVLERKRPRGSHVAVGPFPTRKVAELWNKYLLEIGYGNSRVYYGR</sequence>
<name>A0ABU5UM65_NODSP</name>
<comment type="caution">
    <text evidence="1">The sequence shown here is derived from an EMBL/GenBank/DDBJ whole genome shotgun (WGS) entry which is preliminary data.</text>
</comment>
<gene>
    <name evidence="1" type="ORF">VB695_02230</name>
</gene>